<dbReference type="SUPFAM" id="SSF53955">
    <property type="entry name" value="Lysozyme-like"/>
    <property type="match status" value="1"/>
</dbReference>
<name>A0A0G1DKH6_9BACT</name>
<dbReference type="STRING" id="1618443.UV73_C0002G0074"/>
<accession>A0A0G1DKH6</accession>
<comment type="caution">
    <text evidence="1">The sequence shown here is derived from an EMBL/GenBank/DDBJ whole genome shotgun (WGS) entry which is preliminary data.</text>
</comment>
<evidence type="ECO:0000313" key="2">
    <source>
        <dbReference type="Proteomes" id="UP000034894"/>
    </source>
</evidence>
<dbReference type="AlphaFoldDB" id="A0A0G1DKH6"/>
<evidence type="ECO:0008006" key="3">
    <source>
        <dbReference type="Google" id="ProtNLM"/>
    </source>
</evidence>
<gene>
    <name evidence="1" type="ORF">UV73_C0002G0074</name>
</gene>
<sequence length="173" mass="19433">MYLLASVLAVIILLLNPGRVSAVVDSASIVKEIKEAEPVDDRVTRLEKTLTVYGSDLAPYSKFIIAVSDKNNLPWHLLAAISGVESGFCRKIPSVSYNCWGWANGRKYFTDYEDALETVASGIKSNYIDRGLTTPELMNRVYAPPSATWAWKVRYFMNLIEYQTPDISLEFNL</sequence>
<organism evidence="1 2">
    <name type="scientific">Candidatus Gottesmanbacteria bacterium GW2011_GWA2_43_14</name>
    <dbReference type="NCBI Taxonomy" id="1618443"/>
    <lineage>
        <taxon>Bacteria</taxon>
        <taxon>Candidatus Gottesmaniibacteriota</taxon>
    </lineage>
</organism>
<dbReference type="Proteomes" id="UP000034894">
    <property type="component" value="Unassembled WGS sequence"/>
</dbReference>
<proteinExistence type="predicted"/>
<protein>
    <recommendedName>
        <fullName evidence="3">Mannosyl-glycoprotein endo-beta-N-acetylglucosamidase-like domain-containing protein</fullName>
    </recommendedName>
</protein>
<reference evidence="1 2" key="1">
    <citation type="journal article" date="2015" name="Nature">
        <title>rRNA introns, odd ribosomes, and small enigmatic genomes across a large radiation of phyla.</title>
        <authorList>
            <person name="Brown C.T."/>
            <person name="Hug L.A."/>
            <person name="Thomas B.C."/>
            <person name="Sharon I."/>
            <person name="Castelle C.J."/>
            <person name="Singh A."/>
            <person name="Wilkins M.J."/>
            <person name="Williams K.H."/>
            <person name="Banfield J.F."/>
        </authorList>
    </citation>
    <scope>NUCLEOTIDE SEQUENCE [LARGE SCALE GENOMIC DNA]</scope>
</reference>
<dbReference type="InterPro" id="IPR023346">
    <property type="entry name" value="Lysozyme-like_dom_sf"/>
</dbReference>
<dbReference type="EMBL" id="LCFP01000002">
    <property type="protein sequence ID" value="KKS98360.1"/>
    <property type="molecule type" value="Genomic_DNA"/>
</dbReference>
<evidence type="ECO:0000313" key="1">
    <source>
        <dbReference type="EMBL" id="KKS98360.1"/>
    </source>
</evidence>